<proteinExistence type="predicted"/>
<dbReference type="EMBL" id="LGUB01000157">
    <property type="protein sequence ID" value="KRH94002.1"/>
    <property type="molecule type" value="Genomic_DNA"/>
</dbReference>
<evidence type="ECO:0000313" key="2">
    <source>
        <dbReference type="Proteomes" id="UP000051530"/>
    </source>
</evidence>
<dbReference type="VEuPathDB" id="MicrosporidiaDB:M153_4350002225"/>
<dbReference type="AlphaFoldDB" id="A0A0R0LXE9"/>
<sequence length="61" mass="7091">MKRNSLLQKTPSAKALGKHNQILLKKINQIQNTNTISKKTTNQIKATNMTNYKKLKYVYKK</sequence>
<keyword evidence="2" id="KW-1185">Reference proteome</keyword>
<comment type="caution">
    <text evidence="1">The sequence shown here is derived from an EMBL/GenBank/DDBJ whole genome shotgun (WGS) entry which is preliminary data.</text>
</comment>
<protein>
    <submittedName>
        <fullName evidence="1">Uncharacterized protein</fullName>
    </submittedName>
</protein>
<dbReference type="Proteomes" id="UP000051530">
    <property type="component" value="Unassembled WGS sequence"/>
</dbReference>
<name>A0A0R0LXE9_9MICR</name>
<organism evidence="1 2">
    <name type="scientific">Pseudoloma neurophilia</name>
    <dbReference type="NCBI Taxonomy" id="146866"/>
    <lineage>
        <taxon>Eukaryota</taxon>
        <taxon>Fungi</taxon>
        <taxon>Fungi incertae sedis</taxon>
        <taxon>Microsporidia</taxon>
        <taxon>Pseudoloma</taxon>
    </lineage>
</organism>
<gene>
    <name evidence="1" type="ORF">M153_4350002225</name>
</gene>
<accession>A0A0R0LXE9</accession>
<reference evidence="1 2" key="1">
    <citation type="submission" date="2015-07" db="EMBL/GenBank/DDBJ databases">
        <title>The genome of Pseudoloma neurophilia, a relevant intracellular parasite of the zebrafish.</title>
        <authorList>
            <person name="Ndikumana S."/>
            <person name="Pelin A."/>
            <person name="Sanders J."/>
            <person name="Corradi N."/>
        </authorList>
    </citation>
    <scope>NUCLEOTIDE SEQUENCE [LARGE SCALE GENOMIC DNA]</scope>
    <source>
        <strain evidence="1 2">MK1</strain>
    </source>
</reference>
<evidence type="ECO:0000313" key="1">
    <source>
        <dbReference type="EMBL" id="KRH94002.1"/>
    </source>
</evidence>